<gene>
    <name evidence="1" type="primary">AVEN_114544_1</name>
    <name evidence="1" type="ORF">TNCV_2180171</name>
</gene>
<dbReference type="Proteomes" id="UP000887159">
    <property type="component" value="Unassembled WGS sequence"/>
</dbReference>
<reference evidence="1" key="1">
    <citation type="submission" date="2020-08" db="EMBL/GenBank/DDBJ databases">
        <title>Multicomponent nature underlies the extraordinary mechanical properties of spider dragline silk.</title>
        <authorList>
            <person name="Kono N."/>
            <person name="Nakamura H."/>
            <person name="Mori M."/>
            <person name="Yoshida Y."/>
            <person name="Ohtoshi R."/>
            <person name="Malay A.D."/>
            <person name="Moran D.A.P."/>
            <person name="Tomita M."/>
            <person name="Numata K."/>
            <person name="Arakawa K."/>
        </authorList>
    </citation>
    <scope>NUCLEOTIDE SEQUENCE</scope>
</reference>
<dbReference type="AlphaFoldDB" id="A0A8X7B823"/>
<comment type="caution">
    <text evidence="1">The sequence shown here is derived from an EMBL/GenBank/DDBJ whole genome shotgun (WGS) entry which is preliminary data.</text>
</comment>
<dbReference type="PANTHER" id="PTHR47331:SF5">
    <property type="entry name" value="RIBONUCLEASE H"/>
    <property type="match status" value="1"/>
</dbReference>
<dbReference type="EMBL" id="BMAU01021361">
    <property type="protein sequence ID" value="GFY22756.1"/>
    <property type="molecule type" value="Genomic_DNA"/>
</dbReference>
<dbReference type="PANTHER" id="PTHR47331">
    <property type="entry name" value="PHD-TYPE DOMAIN-CONTAINING PROTEIN"/>
    <property type="match status" value="1"/>
</dbReference>
<organism evidence="1 2">
    <name type="scientific">Trichonephila clavipes</name>
    <name type="common">Golden silk orbweaver</name>
    <name type="synonym">Nephila clavipes</name>
    <dbReference type="NCBI Taxonomy" id="2585209"/>
    <lineage>
        <taxon>Eukaryota</taxon>
        <taxon>Metazoa</taxon>
        <taxon>Ecdysozoa</taxon>
        <taxon>Arthropoda</taxon>
        <taxon>Chelicerata</taxon>
        <taxon>Arachnida</taxon>
        <taxon>Araneae</taxon>
        <taxon>Araneomorphae</taxon>
        <taxon>Entelegynae</taxon>
        <taxon>Araneoidea</taxon>
        <taxon>Nephilidae</taxon>
        <taxon>Trichonephila</taxon>
    </lineage>
</organism>
<name>A0A8X7B823_TRICX</name>
<evidence type="ECO:0000313" key="2">
    <source>
        <dbReference type="Proteomes" id="UP000887159"/>
    </source>
</evidence>
<keyword evidence="2" id="KW-1185">Reference proteome</keyword>
<evidence type="ECO:0000313" key="1">
    <source>
        <dbReference type="EMBL" id="GFY22756.1"/>
    </source>
</evidence>
<sequence length="234" mass="26687">MKLAPQKEKIVSTLGREKVLESSSEELTFEPHIHTIALASTKRCVSWGSERDSTIALNWIKTPPHLHKTLVANKVTKMQELMVNFSWDHISSENNTADLVSRGLNVSDLKNSSLWWKDPDPSIFTNDELLENIIDSEAKKELKIPSFKNLVLSSEFDLKFITLFVEIEAVFNSRPLSPLSSDFDDFETLSPGHFLIGRPVTAIIEPHLIIVKENGLTRWKKVNRLSPQIWKVRD</sequence>
<proteinExistence type="predicted"/>
<accession>A0A8X7B823</accession>
<protein>
    <submittedName>
        <fullName evidence="1">DUF5641 domain-containing protein</fullName>
    </submittedName>
</protein>